<dbReference type="OrthoDB" id="2134133at2759"/>
<dbReference type="EMBL" id="UZAH01028646">
    <property type="protein sequence ID" value="VDP01488.1"/>
    <property type="molecule type" value="Genomic_DNA"/>
</dbReference>
<evidence type="ECO:0000256" key="1">
    <source>
        <dbReference type="SAM" id="MobiDB-lite"/>
    </source>
</evidence>
<dbReference type="InterPro" id="IPR022194">
    <property type="entry name" value="DUF3719"/>
</dbReference>
<proteinExistence type="predicted"/>
<evidence type="ECO:0000313" key="4">
    <source>
        <dbReference type="Proteomes" id="UP000050761"/>
    </source>
</evidence>
<evidence type="ECO:0000313" key="5">
    <source>
        <dbReference type="WBParaSite" id="HPBE_0001499701-mRNA-1"/>
    </source>
</evidence>
<reference evidence="3 4" key="1">
    <citation type="submission" date="2018-11" db="EMBL/GenBank/DDBJ databases">
        <authorList>
            <consortium name="Pathogen Informatics"/>
        </authorList>
    </citation>
    <scope>NUCLEOTIDE SEQUENCE [LARGE SCALE GENOMIC DNA]</scope>
</reference>
<name>A0A183G1D5_HELPZ</name>
<dbReference type="WBParaSite" id="HPBE_0001499701-mRNA-1">
    <property type="protein sequence ID" value="HPBE_0001499701-mRNA-1"/>
    <property type="gene ID" value="HPBE_0001499701"/>
</dbReference>
<accession>A0A3P8AX35</accession>
<organism evidence="4 5">
    <name type="scientific">Heligmosomoides polygyrus</name>
    <name type="common">Parasitic roundworm</name>
    <dbReference type="NCBI Taxonomy" id="6339"/>
    <lineage>
        <taxon>Eukaryota</taxon>
        <taxon>Metazoa</taxon>
        <taxon>Ecdysozoa</taxon>
        <taxon>Nematoda</taxon>
        <taxon>Chromadorea</taxon>
        <taxon>Rhabditida</taxon>
        <taxon>Rhabditina</taxon>
        <taxon>Rhabditomorpha</taxon>
        <taxon>Strongyloidea</taxon>
        <taxon>Heligmosomidae</taxon>
        <taxon>Heligmosomoides</taxon>
    </lineage>
</organism>
<dbReference type="Pfam" id="PF12516">
    <property type="entry name" value="DUF3719"/>
    <property type="match status" value="1"/>
</dbReference>
<evidence type="ECO:0000259" key="2">
    <source>
        <dbReference type="Pfam" id="PF12516"/>
    </source>
</evidence>
<feature type="region of interest" description="Disordered" evidence="1">
    <location>
        <begin position="64"/>
        <end position="128"/>
    </location>
</feature>
<feature type="domain" description="DUF3719" evidence="2">
    <location>
        <begin position="30"/>
        <end position="62"/>
    </location>
</feature>
<dbReference type="AlphaFoldDB" id="A0A183G1D5"/>
<sequence length="128" mass="14561">MSRWSESIYSEPNSSREVYQGFLTQLDARLYEGVPMSDPLLDAEAGEWAARFLHLRVRGTKCNMSLERPEQDRARHGENEVEKEAQSTVRPSLTRTNTKSTPKKNAVSTAQARPTRDSLPKLKNLKTQ</sequence>
<gene>
    <name evidence="3" type="ORF">HPBE_LOCUS14998</name>
</gene>
<accession>A0A183G1D5</accession>
<feature type="compositionally biased region" description="Basic and acidic residues" evidence="1">
    <location>
        <begin position="67"/>
        <end position="85"/>
    </location>
</feature>
<feature type="compositionally biased region" description="Polar residues" evidence="1">
    <location>
        <begin position="86"/>
        <end position="100"/>
    </location>
</feature>
<evidence type="ECO:0000313" key="3">
    <source>
        <dbReference type="EMBL" id="VDP01488.1"/>
    </source>
</evidence>
<reference evidence="5" key="2">
    <citation type="submission" date="2019-09" db="UniProtKB">
        <authorList>
            <consortium name="WormBaseParasite"/>
        </authorList>
    </citation>
    <scope>IDENTIFICATION</scope>
</reference>
<dbReference type="Proteomes" id="UP000050761">
    <property type="component" value="Unassembled WGS sequence"/>
</dbReference>
<keyword evidence="4" id="KW-1185">Reference proteome</keyword>
<protein>
    <submittedName>
        <fullName evidence="5">DUF3719 domain-containing protein</fullName>
    </submittedName>
</protein>